<evidence type="ECO:0000313" key="3">
    <source>
        <dbReference type="Proteomes" id="UP000000657"/>
    </source>
</evidence>
<protein>
    <submittedName>
        <fullName evidence="2">Uncharacterized protein</fullName>
    </submittedName>
</protein>
<dbReference type="EMBL" id="CT573213">
    <property type="protein sequence ID" value="CAJ64510.1"/>
    <property type="molecule type" value="Genomic_DNA"/>
</dbReference>
<proteinExistence type="predicted"/>
<accession>Q0RDF9</accession>
<feature type="compositionally biased region" description="Basic residues" evidence="1">
    <location>
        <begin position="83"/>
        <end position="95"/>
    </location>
</feature>
<dbReference type="HOGENOM" id="CLU_2368726_0_0_11"/>
<dbReference type="Proteomes" id="UP000000657">
    <property type="component" value="Chromosome"/>
</dbReference>
<evidence type="ECO:0000313" key="2">
    <source>
        <dbReference type="EMBL" id="CAJ64510.1"/>
    </source>
</evidence>
<organism evidence="2 3">
    <name type="scientific">Frankia alni (strain DSM 45986 / CECT 9034 / ACN14a)</name>
    <dbReference type="NCBI Taxonomy" id="326424"/>
    <lineage>
        <taxon>Bacteria</taxon>
        <taxon>Bacillati</taxon>
        <taxon>Actinomycetota</taxon>
        <taxon>Actinomycetes</taxon>
        <taxon>Frankiales</taxon>
        <taxon>Frankiaceae</taxon>
        <taxon>Frankia</taxon>
    </lineage>
</organism>
<feature type="compositionally biased region" description="Basic and acidic residues" evidence="1">
    <location>
        <begin position="21"/>
        <end position="35"/>
    </location>
</feature>
<dbReference type="KEGG" id="fal:FRAAL5885"/>
<keyword evidence="3" id="KW-1185">Reference proteome</keyword>
<dbReference type="AlphaFoldDB" id="Q0RDF9"/>
<sequence length="95" mass="10151">MPGPAKIQDKFPQWSKLLGELRTDGEPSEGSHEDVSLDSAGDVGAAGFDLRVTFSEQLAARPDDQPESSGIALPGRAGLATPRRARRPPSRRGRT</sequence>
<feature type="region of interest" description="Disordered" evidence="1">
    <location>
        <begin position="59"/>
        <end position="95"/>
    </location>
</feature>
<reference evidence="2 3" key="1">
    <citation type="journal article" date="2007" name="Genome Res.">
        <title>Genome characteristics of facultatively symbiotic Frankia sp. strains reflect host range and host plant biogeography.</title>
        <authorList>
            <person name="Normand P."/>
            <person name="Lapierre P."/>
            <person name="Tisa L.S."/>
            <person name="Gogarten J.P."/>
            <person name="Alloisio N."/>
            <person name="Bagnarol E."/>
            <person name="Bassi C.A."/>
            <person name="Berry A.M."/>
            <person name="Bickhart D.M."/>
            <person name="Choisne N."/>
            <person name="Couloux A."/>
            <person name="Cournoyer B."/>
            <person name="Cruveiller S."/>
            <person name="Daubin V."/>
            <person name="Demange N."/>
            <person name="Francino M.P."/>
            <person name="Goltsman E."/>
            <person name="Huang Y."/>
            <person name="Kopp O.R."/>
            <person name="Labarre L."/>
            <person name="Lapidus A."/>
            <person name="Lavire C."/>
            <person name="Marechal J."/>
            <person name="Martinez M."/>
            <person name="Mastronunzio J.E."/>
            <person name="Mullin B.C."/>
            <person name="Niemann J."/>
            <person name="Pujic P."/>
            <person name="Rawnsley T."/>
            <person name="Rouy Z."/>
            <person name="Schenowitz C."/>
            <person name="Sellstedt A."/>
            <person name="Tavares F."/>
            <person name="Tomkins J.P."/>
            <person name="Vallenet D."/>
            <person name="Valverde C."/>
            <person name="Wall L.G."/>
            <person name="Wang Y."/>
            <person name="Medigue C."/>
            <person name="Benson D.R."/>
        </authorList>
    </citation>
    <scope>NUCLEOTIDE SEQUENCE [LARGE SCALE GENOMIC DNA]</scope>
    <source>
        <strain evidence="3">DSM 45986 / CECT 9034 / ACN14a</strain>
    </source>
</reference>
<name>Q0RDF9_FRAAA</name>
<evidence type="ECO:0000256" key="1">
    <source>
        <dbReference type="SAM" id="MobiDB-lite"/>
    </source>
</evidence>
<gene>
    <name evidence="2" type="ordered locus">FRAAL5885</name>
</gene>
<feature type="region of interest" description="Disordered" evidence="1">
    <location>
        <begin position="21"/>
        <end position="42"/>
    </location>
</feature>